<accession>A0ABQ8P526</accession>
<keyword evidence="3" id="KW-1185">Reference proteome</keyword>
<gene>
    <name evidence="2" type="ORF">OJ252_2476</name>
</gene>
<sequence length="398" mass="45679">MSSNLRRTEWSLEDYPGLNSIELCTPLAGHRGIECEIEQKGPSLSQNNEIGSGDWLSPQYYSPSPGSSEFKYSVIKERNNNGGYYDLHGKLCGFSGNDDLQSLCYCFQEQSDWLSSESRNSSSAGGEFSDSIEFVEERVPDFTESGRFLGVSQYCWSDSSLEFERNRLDIEEGTYIDEKEQGIEWLNEKLKSMFSEPNKHTEAKGLEEGTHLCKLQLNMEILVQEKKCRSLLVSYLSKEAEIVYHVLLQFVLFKASSLQNRAFLRATPKHPLRFWRKDRMDFPDKEPSYCRKGQHNKHKKDLESDDNGQNLVLSSSWSAGDTSGAGCLRLVRKSPGDYLCMKRILQDLRKIEEEYLTIRGQRESSENPQIPDFNDRLDFALEDNRALSIGIKKMRIDQ</sequence>
<organism evidence="2 3">
    <name type="scientific">Cryptosporidium canis</name>
    <dbReference type="NCBI Taxonomy" id="195482"/>
    <lineage>
        <taxon>Eukaryota</taxon>
        <taxon>Sar</taxon>
        <taxon>Alveolata</taxon>
        <taxon>Apicomplexa</taxon>
        <taxon>Conoidasida</taxon>
        <taxon>Coccidia</taxon>
        <taxon>Eucoccidiorida</taxon>
        <taxon>Eimeriorina</taxon>
        <taxon>Cryptosporidiidae</taxon>
        <taxon>Cryptosporidium</taxon>
    </lineage>
</organism>
<evidence type="ECO:0000313" key="2">
    <source>
        <dbReference type="EMBL" id="KAJ1608558.1"/>
    </source>
</evidence>
<dbReference type="Proteomes" id="UP001071777">
    <property type="component" value="Unassembled WGS sequence"/>
</dbReference>
<protein>
    <submittedName>
        <fullName evidence="2">Uncharacterized protein</fullName>
    </submittedName>
</protein>
<evidence type="ECO:0000313" key="3">
    <source>
        <dbReference type="Proteomes" id="UP001071777"/>
    </source>
</evidence>
<comment type="caution">
    <text evidence="2">The sequence shown here is derived from an EMBL/GenBank/DDBJ whole genome shotgun (WGS) entry which is preliminary data.</text>
</comment>
<reference evidence="2" key="1">
    <citation type="submission" date="2022-10" db="EMBL/GenBank/DDBJ databases">
        <title>Adaptive evolution leads to modifications in subtelomeric GC content in a zoonotic Cryptosporidium species.</title>
        <authorList>
            <person name="Li J."/>
            <person name="Feng Y."/>
            <person name="Xiao L."/>
        </authorList>
    </citation>
    <scope>NUCLEOTIDE SEQUENCE</scope>
    <source>
        <strain evidence="2">25894</strain>
    </source>
</reference>
<proteinExistence type="predicted"/>
<name>A0ABQ8P526_9CRYT</name>
<feature type="region of interest" description="Disordered" evidence="1">
    <location>
        <begin position="285"/>
        <end position="307"/>
    </location>
</feature>
<dbReference type="EMBL" id="JAPCXB010000093">
    <property type="protein sequence ID" value="KAJ1608558.1"/>
    <property type="molecule type" value="Genomic_DNA"/>
</dbReference>
<evidence type="ECO:0000256" key="1">
    <source>
        <dbReference type="SAM" id="MobiDB-lite"/>
    </source>
</evidence>